<feature type="non-terminal residue" evidence="1">
    <location>
        <position position="1"/>
    </location>
</feature>
<reference evidence="1 2" key="1">
    <citation type="journal article" date="2012" name="Genome Biol.">
        <title>Genome and low-iron response of an oceanic diatom adapted to chronic iron limitation.</title>
        <authorList>
            <person name="Lommer M."/>
            <person name="Specht M."/>
            <person name="Roy A.S."/>
            <person name="Kraemer L."/>
            <person name="Andreson R."/>
            <person name="Gutowska M.A."/>
            <person name="Wolf J."/>
            <person name="Bergner S.V."/>
            <person name="Schilhabel M.B."/>
            <person name="Klostermeier U.C."/>
            <person name="Beiko R.G."/>
            <person name="Rosenstiel P."/>
            <person name="Hippler M."/>
            <person name="Laroche J."/>
        </authorList>
    </citation>
    <scope>NUCLEOTIDE SEQUENCE [LARGE SCALE GENOMIC DNA]</scope>
    <source>
        <strain evidence="1 2">CCMP1005</strain>
    </source>
</reference>
<proteinExistence type="predicted"/>
<dbReference type="AlphaFoldDB" id="K0RZP1"/>
<accession>K0RZP1</accession>
<sequence>ETSLMNTCLCLVRSSYAYSYSTVKVAPA</sequence>
<gene>
    <name evidence="1" type="ORF">THAOC_26217</name>
</gene>
<protein>
    <submittedName>
        <fullName evidence="1">Uncharacterized protein</fullName>
    </submittedName>
</protein>
<dbReference type="EMBL" id="AGNL01036181">
    <property type="protein sequence ID" value="EJK54211.1"/>
    <property type="molecule type" value="Genomic_DNA"/>
</dbReference>
<organism evidence="1 2">
    <name type="scientific">Thalassiosira oceanica</name>
    <name type="common">Marine diatom</name>
    <dbReference type="NCBI Taxonomy" id="159749"/>
    <lineage>
        <taxon>Eukaryota</taxon>
        <taxon>Sar</taxon>
        <taxon>Stramenopiles</taxon>
        <taxon>Ochrophyta</taxon>
        <taxon>Bacillariophyta</taxon>
        <taxon>Coscinodiscophyceae</taxon>
        <taxon>Thalassiosirophycidae</taxon>
        <taxon>Thalassiosirales</taxon>
        <taxon>Thalassiosiraceae</taxon>
        <taxon>Thalassiosira</taxon>
    </lineage>
</organism>
<dbReference type="Proteomes" id="UP000266841">
    <property type="component" value="Unassembled WGS sequence"/>
</dbReference>
<comment type="caution">
    <text evidence="1">The sequence shown here is derived from an EMBL/GenBank/DDBJ whole genome shotgun (WGS) entry which is preliminary data.</text>
</comment>
<evidence type="ECO:0000313" key="2">
    <source>
        <dbReference type="Proteomes" id="UP000266841"/>
    </source>
</evidence>
<keyword evidence="2" id="KW-1185">Reference proteome</keyword>
<name>K0RZP1_THAOC</name>
<evidence type="ECO:0000313" key="1">
    <source>
        <dbReference type="EMBL" id="EJK54211.1"/>
    </source>
</evidence>